<keyword evidence="2" id="KW-1185">Reference proteome</keyword>
<sequence>QTNMINKMLIKVLKKLQQNLSERAGALIAKKRKLTSTKIGKSKNKRAKT</sequence>
<accession>A0ABN7XHP8</accession>
<comment type="caution">
    <text evidence="1">The sequence shown here is derived from an EMBL/GenBank/DDBJ whole genome shotgun (WGS) entry which is preliminary data.</text>
</comment>
<dbReference type="Proteomes" id="UP000789901">
    <property type="component" value="Unassembled WGS sequence"/>
</dbReference>
<gene>
    <name evidence="1" type="ORF">GMARGA_LOCUS42936</name>
</gene>
<evidence type="ECO:0000313" key="1">
    <source>
        <dbReference type="EMBL" id="CAG8854115.1"/>
    </source>
</evidence>
<organism evidence="1 2">
    <name type="scientific">Gigaspora margarita</name>
    <dbReference type="NCBI Taxonomy" id="4874"/>
    <lineage>
        <taxon>Eukaryota</taxon>
        <taxon>Fungi</taxon>
        <taxon>Fungi incertae sedis</taxon>
        <taxon>Mucoromycota</taxon>
        <taxon>Glomeromycotina</taxon>
        <taxon>Glomeromycetes</taxon>
        <taxon>Diversisporales</taxon>
        <taxon>Gigasporaceae</taxon>
        <taxon>Gigaspora</taxon>
    </lineage>
</organism>
<dbReference type="EMBL" id="CAJVQB010133519">
    <property type="protein sequence ID" value="CAG8854115.1"/>
    <property type="molecule type" value="Genomic_DNA"/>
</dbReference>
<evidence type="ECO:0000313" key="2">
    <source>
        <dbReference type="Proteomes" id="UP000789901"/>
    </source>
</evidence>
<name>A0ABN7XHP8_GIGMA</name>
<protein>
    <submittedName>
        <fullName evidence="1">42699_t:CDS:1</fullName>
    </submittedName>
</protein>
<feature type="non-terminal residue" evidence="1">
    <location>
        <position position="1"/>
    </location>
</feature>
<proteinExistence type="predicted"/>
<reference evidence="1 2" key="1">
    <citation type="submission" date="2021-06" db="EMBL/GenBank/DDBJ databases">
        <authorList>
            <person name="Kallberg Y."/>
            <person name="Tangrot J."/>
            <person name="Rosling A."/>
        </authorList>
    </citation>
    <scope>NUCLEOTIDE SEQUENCE [LARGE SCALE GENOMIC DNA]</scope>
    <source>
        <strain evidence="1 2">120-4 pot B 10/14</strain>
    </source>
</reference>